<keyword evidence="2" id="KW-0460">Magnesium</keyword>
<comment type="caution">
    <text evidence="4">The sequence shown here is derived from an EMBL/GenBank/DDBJ whole genome shotgun (WGS) entry which is preliminary data.</text>
</comment>
<dbReference type="InterPro" id="IPR020103">
    <property type="entry name" value="PsdUridine_synth_cat_dom_sf"/>
</dbReference>
<dbReference type="PANTHER" id="PTHR13451">
    <property type="entry name" value="CLASS II CROSSOVER JUNCTION ENDONUCLEASE MUS81"/>
    <property type="match status" value="1"/>
</dbReference>
<evidence type="ECO:0000313" key="5">
    <source>
        <dbReference type="Proteomes" id="UP000541610"/>
    </source>
</evidence>
<evidence type="ECO:0000256" key="2">
    <source>
        <dbReference type="RuleBase" id="RU369042"/>
    </source>
</evidence>
<name>A0A7J6PLL1_PEROL</name>
<evidence type="ECO:0000259" key="3">
    <source>
        <dbReference type="SMART" id="SM00891"/>
    </source>
</evidence>
<protein>
    <recommendedName>
        <fullName evidence="2">Crossover junction endonuclease MUS81</fullName>
        <ecNumber evidence="2">3.1.22.-</ecNumber>
    </recommendedName>
</protein>
<comment type="cofactor">
    <cofactor evidence="2">
        <name>Mg(2+)</name>
        <dbReference type="ChEBI" id="CHEBI:18420"/>
    </cofactor>
</comment>
<keyword evidence="2" id="KW-0540">Nuclease</keyword>
<keyword evidence="2" id="KW-0234">DNA repair</keyword>
<keyword evidence="2" id="KW-0227">DNA damage</keyword>
<dbReference type="GO" id="GO:0003723">
    <property type="term" value="F:RNA binding"/>
    <property type="evidence" value="ECO:0007669"/>
    <property type="project" value="InterPro"/>
</dbReference>
<comment type="subunit">
    <text evidence="2">Interacts with EME1.</text>
</comment>
<dbReference type="SUPFAM" id="SSF55120">
    <property type="entry name" value="Pseudouridine synthase"/>
    <property type="match status" value="1"/>
</dbReference>
<dbReference type="InterPro" id="IPR042214">
    <property type="entry name" value="TruD_catalytic"/>
</dbReference>
<dbReference type="InterPro" id="IPR047416">
    <property type="entry name" value="XPF_nuclease_Mus81"/>
</dbReference>
<comment type="function">
    <text evidence="2">Interacts with EME1 to form a DNA structure-specific endonuclease with substrate preference for branched DNA structures with a 5'-end at the branch nick. Typical substrates include 3'-flap structures, D-loops, replication forks and nicked Holliday junctions. May be required in mitosis for the processing of stalled or collapsed replication fork intermediates. May be required in meiosis for the repair of meiosis-specific double strand breaks subsequent to single-end invasion (SEI).</text>
</comment>
<dbReference type="InterPro" id="IPR011335">
    <property type="entry name" value="Restrct_endonuc-II-like"/>
</dbReference>
<comment type="similarity">
    <text evidence="2">Belongs to the XPF family.</text>
</comment>
<reference evidence="4 5" key="1">
    <citation type="submission" date="2020-04" db="EMBL/GenBank/DDBJ databases">
        <title>Perkinsus olseni comparative genomics.</title>
        <authorList>
            <person name="Bogema D.R."/>
        </authorList>
    </citation>
    <scope>NUCLEOTIDE SEQUENCE [LARGE SCALE GENOMIC DNA]</scope>
    <source>
        <strain evidence="4">00978-12</strain>
    </source>
</reference>
<dbReference type="GO" id="GO:0048257">
    <property type="term" value="F:3'-flap endonuclease activity"/>
    <property type="evidence" value="ECO:0007669"/>
    <property type="project" value="TreeGrafter"/>
</dbReference>
<dbReference type="GO" id="GO:0031573">
    <property type="term" value="P:mitotic intra-S DNA damage checkpoint signaling"/>
    <property type="evidence" value="ECO:0007669"/>
    <property type="project" value="TreeGrafter"/>
</dbReference>
<evidence type="ECO:0000313" key="4">
    <source>
        <dbReference type="EMBL" id="KAF4696797.1"/>
    </source>
</evidence>
<keyword evidence="2" id="KW-0233">DNA recombination</keyword>
<dbReference type="Pfam" id="PF01142">
    <property type="entry name" value="TruD"/>
    <property type="match status" value="1"/>
</dbReference>
<accession>A0A7J6PLL1</accession>
<evidence type="ECO:0000256" key="1">
    <source>
        <dbReference type="ARBA" id="ARBA00022801"/>
    </source>
</evidence>
<organism evidence="4 5">
    <name type="scientific">Perkinsus olseni</name>
    <name type="common">Perkinsus atlanticus</name>
    <dbReference type="NCBI Taxonomy" id="32597"/>
    <lineage>
        <taxon>Eukaryota</taxon>
        <taxon>Sar</taxon>
        <taxon>Alveolata</taxon>
        <taxon>Perkinsozoa</taxon>
        <taxon>Perkinsea</taxon>
        <taxon>Perkinsida</taxon>
        <taxon>Perkinsidae</taxon>
        <taxon>Perkinsus</taxon>
    </lineage>
</organism>
<comment type="subcellular location">
    <subcellularLocation>
        <location evidence="2">Nucleus</location>
    </subcellularLocation>
</comment>
<dbReference type="GO" id="GO:0000727">
    <property type="term" value="P:double-strand break repair via break-induced replication"/>
    <property type="evidence" value="ECO:0007669"/>
    <property type="project" value="UniProtKB-UniRule"/>
</dbReference>
<dbReference type="GO" id="GO:0003677">
    <property type="term" value="F:DNA binding"/>
    <property type="evidence" value="ECO:0007669"/>
    <property type="project" value="UniProtKB-UniRule"/>
</dbReference>
<keyword evidence="2 4" id="KW-0255">Endonuclease</keyword>
<gene>
    <name evidence="4" type="primary">MUS81</name>
    <name evidence="4" type="ORF">FOZ60_015723</name>
</gene>
<dbReference type="SUPFAM" id="SSF52980">
    <property type="entry name" value="Restriction endonuclease-like"/>
    <property type="match status" value="1"/>
</dbReference>
<dbReference type="Gene3D" id="1.10.1510.30">
    <property type="match status" value="1"/>
</dbReference>
<dbReference type="SMART" id="SM00891">
    <property type="entry name" value="ERCC4"/>
    <property type="match status" value="1"/>
</dbReference>
<dbReference type="EC" id="3.1.22.-" evidence="2"/>
<keyword evidence="2" id="KW-0479">Metal-binding</keyword>
<dbReference type="CDD" id="cd20074">
    <property type="entry name" value="XPF_nuclease_Mus81"/>
    <property type="match status" value="1"/>
</dbReference>
<dbReference type="GO" id="GO:0000712">
    <property type="term" value="P:resolution of meiotic recombination intermediates"/>
    <property type="evidence" value="ECO:0007669"/>
    <property type="project" value="TreeGrafter"/>
</dbReference>
<dbReference type="PANTHER" id="PTHR13451:SF0">
    <property type="entry name" value="CROSSOVER JUNCTION ENDONUCLEASE MUS81"/>
    <property type="match status" value="1"/>
</dbReference>
<dbReference type="GO" id="GO:0008821">
    <property type="term" value="F:crossover junction DNA endonuclease activity"/>
    <property type="evidence" value="ECO:0007669"/>
    <property type="project" value="UniProtKB-UniRule"/>
</dbReference>
<dbReference type="Gene3D" id="3.30.2350.20">
    <property type="entry name" value="TruD, catalytic domain"/>
    <property type="match status" value="1"/>
</dbReference>
<dbReference type="GO" id="GO:0046872">
    <property type="term" value="F:metal ion binding"/>
    <property type="evidence" value="ECO:0007669"/>
    <property type="project" value="UniProtKB-UniRule"/>
</dbReference>
<dbReference type="GO" id="GO:0005634">
    <property type="term" value="C:nucleus"/>
    <property type="evidence" value="ECO:0007669"/>
    <property type="project" value="UniProtKB-SubCell"/>
</dbReference>
<dbReference type="Gene3D" id="3.40.50.10130">
    <property type="match status" value="1"/>
</dbReference>
<keyword evidence="2" id="KW-0539">Nucleus</keyword>
<dbReference type="InterPro" id="IPR001656">
    <property type="entry name" value="PsdUridine_synth_TruD"/>
</dbReference>
<sequence length="988" mass="108230">MPITSGWQAEQLDGVGSTFAQVFVQLLTEKEASDSPRRSSLTWRDTLKNRAEKFQRSAPTAAFAVPEDGERYGMESVALQDLWCIERHCKVGGEVSTNMGRCIGLSRESNPGPRAPEARIIPLDHTAARFEYCRHCFTGSIQWCILLSLQLSQNGLTAESLRSLNRKQLSTCCSSIQDVVRSFSSVDREVSASPAALTVSTASLRSLEKRGLLSVLEAPNEKEYCLTQAGEVLGQRILASVEFPLAALSSIQCSTTGSESAQTRKRRRLSYTGAPVPENELAQYRYAGSQPLASLVEPQPSPAIPGPWEAVLLVDVRESALMKELSALGIRAEARSLPITDFLWLMRRSTDGKELVFGVGGERKTWQDLSASIIDGRYDEQKYRLASKAIALRRIFYLLEGDVERSHGHARTLPSATLRTALCHTRIIGGFGVVNTPSVRHSAKLLAAMHNVIARQKPVDEDKSTTYDSFASSCAKTVGATVRDLTGAMLRQVPGCGAEATKALLDITEKRMGNEHLSNLLLCSGPDFAVTSNGSGCPLDTQPIRSIWMAQFASSEAQQYVHFTVSRAGMDLEGVLAVLAGHSPDSLRWGSIRNPHRSSLCTQVVSLPLKEWVYHVLPRWSSTRAAIIKSSTARGGTFDIGDVSVQGYPIDASLSSGFRYEFTLRPAVLNDPQPPENHPQGPAPLDLDGISKAVENGVFVSPPEPERPPIRGYDGVKQASYKQFPFVNYFDLHALDYPRCRDHLIGLAALSGNFRQAVSFLFARGYNNAGDAARAFDAFSRGDFIVCAALLPERFHTATEILQSLSAGMTWKEAFLSCGASRRYICSGLSWIWNGLASRRISLSRHVLPGDLVVAPGSDTPIMVKDAEDARSFTLSDVVLPLNLIHEPTLPTSVVDAHSTIIPMLREVRDLADVPIDEFRPLVSLARSVYIDPIDGGALRVSFTLDRGSYPDVAMREVCGNQILRKSDEEPKKVELSLARMFPDICFL</sequence>
<dbReference type="GO" id="GO:0048476">
    <property type="term" value="C:Holliday junction resolvase complex"/>
    <property type="evidence" value="ECO:0007669"/>
    <property type="project" value="UniProtKB-UniRule"/>
</dbReference>
<dbReference type="AlphaFoldDB" id="A0A7J6PLL1"/>
<dbReference type="GO" id="GO:0006308">
    <property type="term" value="P:DNA catabolic process"/>
    <property type="evidence" value="ECO:0007669"/>
    <property type="project" value="UniProtKB-UniRule"/>
</dbReference>
<dbReference type="EMBL" id="JABANP010000008">
    <property type="protein sequence ID" value="KAF4696797.1"/>
    <property type="molecule type" value="Genomic_DNA"/>
</dbReference>
<dbReference type="GO" id="GO:0001522">
    <property type="term" value="P:pseudouridine synthesis"/>
    <property type="evidence" value="ECO:0007669"/>
    <property type="project" value="InterPro"/>
</dbReference>
<dbReference type="GO" id="GO:0009982">
    <property type="term" value="F:pseudouridine synthase activity"/>
    <property type="evidence" value="ECO:0007669"/>
    <property type="project" value="InterPro"/>
</dbReference>
<dbReference type="Proteomes" id="UP000541610">
    <property type="component" value="Unassembled WGS sequence"/>
</dbReference>
<dbReference type="InterPro" id="IPR006166">
    <property type="entry name" value="ERCC4_domain"/>
</dbReference>
<proteinExistence type="inferred from homology"/>
<feature type="domain" description="ERCC4" evidence="3">
    <location>
        <begin position="311"/>
        <end position="403"/>
    </location>
</feature>
<dbReference type="InterPro" id="IPR033309">
    <property type="entry name" value="Mus81"/>
</dbReference>
<keyword evidence="1 2" id="KW-0378">Hydrolase</keyword>
<dbReference type="OrthoDB" id="5963188at2759"/>
<dbReference type="Pfam" id="PF02732">
    <property type="entry name" value="ERCC4"/>
    <property type="match status" value="1"/>
</dbReference>